<protein>
    <submittedName>
        <fullName evidence="3">Uncharacterized protein</fullName>
    </submittedName>
</protein>
<evidence type="ECO:0000256" key="1">
    <source>
        <dbReference type="ARBA" id="ARBA00001947"/>
    </source>
</evidence>
<dbReference type="WBParaSite" id="PSAMB.scaffold19039size855.g37764.t1">
    <property type="protein sequence ID" value="PSAMB.scaffold19039size855.g37764.t1"/>
    <property type="gene ID" value="PSAMB.scaffold19039size855.g37764"/>
</dbReference>
<dbReference type="InterPro" id="IPR050821">
    <property type="entry name" value="Cytosolic_carboxypeptidase"/>
</dbReference>
<sequence length="108" mass="11904">MVLPELLDQAAPGFSLANCRFGISKGKEPSNRVVLWRQFGIARSYTMESTYCGFDSGPYQGYQVGIRELQEMGRCLCETLLVLKRCVDSASILIVPDSEESSSDSALD</sequence>
<organism evidence="2 3">
    <name type="scientific">Plectus sambesii</name>
    <dbReference type="NCBI Taxonomy" id="2011161"/>
    <lineage>
        <taxon>Eukaryota</taxon>
        <taxon>Metazoa</taxon>
        <taxon>Ecdysozoa</taxon>
        <taxon>Nematoda</taxon>
        <taxon>Chromadorea</taxon>
        <taxon>Plectida</taxon>
        <taxon>Plectina</taxon>
        <taxon>Plectoidea</taxon>
        <taxon>Plectidae</taxon>
        <taxon>Plectus</taxon>
    </lineage>
</organism>
<dbReference type="Gene3D" id="3.40.630.10">
    <property type="entry name" value="Zn peptidases"/>
    <property type="match status" value="1"/>
</dbReference>
<keyword evidence="2" id="KW-1185">Reference proteome</keyword>
<reference evidence="3" key="1">
    <citation type="submission" date="2022-11" db="UniProtKB">
        <authorList>
            <consortium name="WormBaseParasite"/>
        </authorList>
    </citation>
    <scope>IDENTIFICATION</scope>
</reference>
<dbReference type="PANTHER" id="PTHR12756:SF11">
    <property type="entry name" value="CYTOSOLIC CARBOXYPEPTIDASE 1"/>
    <property type="match status" value="1"/>
</dbReference>
<proteinExistence type="predicted"/>
<comment type="cofactor">
    <cofactor evidence="1">
        <name>Zn(2+)</name>
        <dbReference type="ChEBI" id="CHEBI:29105"/>
    </cofactor>
</comment>
<dbReference type="Proteomes" id="UP000887566">
    <property type="component" value="Unplaced"/>
</dbReference>
<name>A0A914VEM7_9BILA</name>
<evidence type="ECO:0000313" key="2">
    <source>
        <dbReference type="Proteomes" id="UP000887566"/>
    </source>
</evidence>
<dbReference type="PANTHER" id="PTHR12756">
    <property type="entry name" value="CYTOSOLIC CARBOXYPEPTIDASE"/>
    <property type="match status" value="1"/>
</dbReference>
<evidence type="ECO:0000313" key="3">
    <source>
        <dbReference type="WBParaSite" id="PSAMB.scaffold19039size855.g37764.t1"/>
    </source>
</evidence>
<dbReference type="AlphaFoldDB" id="A0A914VEM7"/>
<accession>A0A914VEM7</accession>